<reference evidence="2" key="1">
    <citation type="journal article" date="2019" name="Int. J. Syst. Evol. Microbiol.">
        <title>The Global Catalogue of Microorganisms (GCM) 10K type strain sequencing project: providing services to taxonomists for standard genome sequencing and annotation.</title>
        <authorList>
            <consortium name="The Broad Institute Genomics Platform"/>
            <consortium name="The Broad Institute Genome Sequencing Center for Infectious Disease"/>
            <person name="Wu L."/>
            <person name="Ma J."/>
        </authorList>
    </citation>
    <scope>NUCLEOTIDE SEQUENCE [LARGE SCALE GENOMIC DNA]</scope>
    <source>
        <strain evidence="2">CGMCC 1.16306</strain>
    </source>
</reference>
<dbReference type="Proteomes" id="UP001596022">
    <property type="component" value="Unassembled WGS sequence"/>
</dbReference>
<dbReference type="PANTHER" id="PTHR37808">
    <property type="entry name" value="SPORE GERMINATION PROTEIN-LIKE PROTEIN YDZR-RELATED"/>
    <property type="match status" value="1"/>
</dbReference>
<dbReference type="EMBL" id="JBHSFW010000001">
    <property type="protein sequence ID" value="MFC4617756.1"/>
    <property type="molecule type" value="Genomic_DNA"/>
</dbReference>
<dbReference type="InterPro" id="IPR019618">
    <property type="entry name" value="Spore_germination_GerPA"/>
</dbReference>
<gene>
    <name evidence="1" type="ORF">ACFO4N_03330</name>
</gene>
<dbReference type="Pfam" id="PF10676">
    <property type="entry name" value="gerPA"/>
    <property type="match status" value="1"/>
</dbReference>
<accession>A0ABV9GHJ1</accession>
<evidence type="ECO:0000313" key="1">
    <source>
        <dbReference type="EMBL" id="MFC4617756.1"/>
    </source>
</evidence>
<dbReference type="PANTHER" id="PTHR37808:SF3">
    <property type="entry name" value="SPORE GERMINATION PROTEIN GERPA-RELATED"/>
    <property type="match status" value="1"/>
</dbReference>
<protein>
    <submittedName>
        <fullName evidence="1">Spore germination protein</fullName>
    </submittedName>
</protein>
<comment type="caution">
    <text evidence="1">The sequence shown here is derived from an EMBL/GenBank/DDBJ whole genome shotgun (WGS) entry which is preliminary data.</text>
</comment>
<name>A0ABV9GHJ1_9BACL</name>
<dbReference type="RefSeq" id="WP_376844783.1">
    <property type="nucleotide sequence ID" value="NZ_JBHSFW010000001.1"/>
</dbReference>
<organism evidence="1 2">
    <name type="scientific">Camelliibacillus cellulosilyticus</name>
    <dbReference type="NCBI Taxonomy" id="2174486"/>
    <lineage>
        <taxon>Bacteria</taxon>
        <taxon>Bacillati</taxon>
        <taxon>Bacillota</taxon>
        <taxon>Bacilli</taxon>
        <taxon>Bacillales</taxon>
        <taxon>Sporolactobacillaceae</taxon>
        <taxon>Camelliibacillus</taxon>
    </lineage>
</organism>
<sequence>MPSIAGPIKINTVATGGVFHVGDSLNIAPKATSKTFAGSGGFNTGDFLQVNNFWSVTNALDPDVVDTDNIANN</sequence>
<proteinExistence type="predicted"/>
<keyword evidence="2" id="KW-1185">Reference proteome</keyword>
<evidence type="ECO:0000313" key="2">
    <source>
        <dbReference type="Proteomes" id="UP001596022"/>
    </source>
</evidence>